<sequence length="217" mass="23855">MEDKDSTEGVRVLSLDGGGPGCFSQLVILDEIMARIAHDKQLDKKQMRLADYFDLMVSLDRYIGFMLGALRMTVKDAMKELHSLGSKLMLGDTDVQVSPTERVDTLKSGIRQMLRNQGVSEDVDLQDPRFSSSGCKVQWFRTYPSSRSNIECSVVDALSASMALPTLFSTVTVGPEYAQEGFCGGGLGFNNPTRELLKEAQLVYGGERRLSVILSVG</sequence>
<organism evidence="1 2">
    <name type="scientific">Acaulospora colombiana</name>
    <dbReference type="NCBI Taxonomy" id="27376"/>
    <lineage>
        <taxon>Eukaryota</taxon>
        <taxon>Fungi</taxon>
        <taxon>Fungi incertae sedis</taxon>
        <taxon>Mucoromycota</taxon>
        <taxon>Glomeromycotina</taxon>
        <taxon>Glomeromycetes</taxon>
        <taxon>Diversisporales</taxon>
        <taxon>Acaulosporaceae</taxon>
        <taxon>Acaulospora</taxon>
    </lineage>
</organism>
<evidence type="ECO:0000313" key="1">
    <source>
        <dbReference type="EMBL" id="CAG8718485.1"/>
    </source>
</evidence>
<protein>
    <submittedName>
        <fullName evidence="1">7017_t:CDS:1</fullName>
    </submittedName>
</protein>
<gene>
    <name evidence="1" type="ORF">ACOLOM_LOCUS11022</name>
</gene>
<proteinExistence type="predicted"/>
<name>A0ACA9PQ18_9GLOM</name>
<evidence type="ECO:0000313" key="2">
    <source>
        <dbReference type="Proteomes" id="UP000789525"/>
    </source>
</evidence>
<dbReference type="Proteomes" id="UP000789525">
    <property type="component" value="Unassembled WGS sequence"/>
</dbReference>
<comment type="caution">
    <text evidence="1">The sequence shown here is derived from an EMBL/GenBank/DDBJ whole genome shotgun (WGS) entry which is preliminary data.</text>
</comment>
<accession>A0ACA9PQ18</accession>
<dbReference type="EMBL" id="CAJVPT010037812">
    <property type="protein sequence ID" value="CAG8718485.1"/>
    <property type="molecule type" value="Genomic_DNA"/>
</dbReference>
<reference evidence="1" key="1">
    <citation type="submission" date="2021-06" db="EMBL/GenBank/DDBJ databases">
        <authorList>
            <person name="Kallberg Y."/>
            <person name="Tangrot J."/>
            <person name="Rosling A."/>
        </authorList>
    </citation>
    <scope>NUCLEOTIDE SEQUENCE</scope>
    <source>
        <strain evidence="1">CL356</strain>
    </source>
</reference>
<feature type="non-terminal residue" evidence="1">
    <location>
        <position position="217"/>
    </location>
</feature>
<keyword evidence="2" id="KW-1185">Reference proteome</keyword>